<comment type="caution">
    <text evidence="1">The sequence shown here is derived from an EMBL/GenBank/DDBJ whole genome shotgun (WGS) entry which is preliminary data.</text>
</comment>
<dbReference type="EMBL" id="JACASE010000008">
    <property type="protein sequence ID" value="KAF6441180.1"/>
    <property type="molecule type" value="Genomic_DNA"/>
</dbReference>
<proteinExistence type="predicted"/>
<gene>
    <name evidence="1" type="ORF">HJG63_012330</name>
</gene>
<organism evidence="1 2">
    <name type="scientific">Rousettus aegyptiacus</name>
    <name type="common">Egyptian fruit bat</name>
    <name type="synonym">Pteropus aegyptiacus</name>
    <dbReference type="NCBI Taxonomy" id="9407"/>
    <lineage>
        <taxon>Eukaryota</taxon>
        <taxon>Metazoa</taxon>
        <taxon>Chordata</taxon>
        <taxon>Craniata</taxon>
        <taxon>Vertebrata</taxon>
        <taxon>Euteleostomi</taxon>
        <taxon>Mammalia</taxon>
        <taxon>Eutheria</taxon>
        <taxon>Laurasiatheria</taxon>
        <taxon>Chiroptera</taxon>
        <taxon>Yinpterochiroptera</taxon>
        <taxon>Pteropodoidea</taxon>
        <taxon>Pteropodidae</taxon>
        <taxon>Rousettinae</taxon>
        <taxon>Rousettus</taxon>
    </lineage>
</organism>
<name>A0A7J8F0L8_ROUAE</name>
<keyword evidence="2" id="KW-1185">Reference proteome</keyword>
<reference evidence="1 2" key="1">
    <citation type="journal article" date="2020" name="Nature">
        <title>Six reference-quality genomes reveal evolution of bat adaptations.</title>
        <authorList>
            <person name="Jebb D."/>
            <person name="Huang Z."/>
            <person name="Pippel M."/>
            <person name="Hughes G.M."/>
            <person name="Lavrichenko K."/>
            <person name="Devanna P."/>
            <person name="Winkler S."/>
            <person name="Jermiin L.S."/>
            <person name="Skirmuntt E.C."/>
            <person name="Katzourakis A."/>
            <person name="Burkitt-Gray L."/>
            <person name="Ray D.A."/>
            <person name="Sullivan K.A.M."/>
            <person name="Roscito J.G."/>
            <person name="Kirilenko B.M."/>
            <person name="Davalos L.M."/>
            <person name="Corthals A.P."/>
            <person name="Power M.L."/>
            <person name="Jones G."/>
            <person name="Ransome R.D."/>
            <person name="Dechmann D.K.N."/>
            <person name="Locatelli A.G."/>
            <person name="Puechmaille S.J."/>
            <person name="Fedrigo O."/>
            <person name="Jarvis E.D."/>
            <person name="Hiller M."/>
            <person name="Vernes S.C."/>
            <person name="Myers E.W."/>
            <person name="Teeling E.C."/>
        </authorList>
    </citation>
    <scope>NUCLEOTIDE SEQUENCE [LARGE SCALE GENOMIC DNA]</scope>
    <source>
        <strain evidence="1">MRouAeg1</strain>
        <tissue evidence="1">Muscle</tissue>
    </source>
</reference>
<dbReference type="AlphaFoldDB" id="A0A7J8F0L8"/>
<sequence length="123" mass="13223">MTPANTSVWEKAAPPTLAPKPDNSVYFCMFLALFEPLPQRWRSEQVSLSVAKSMSGLLGGTPGTSAALLLAQPAVGLGSLIPHGELLKLRYLFYFSTTIREYGASLICVSALLVGLKVASLYF</sequence>
<evidence type="ECO:0000313" key="1">
    <source>
        <dbReference type="EMBL" id="KAF6441180.1"/>
    </source>
</evidence>
<protein>
    <submittedName>
        <fullName evidence="1">Uncharacterized protein</fullName>
    </submittedName>
</protein>
<accession>A0A7J8F0L8</accession>
<evidence type="ECO:0000313" key="2">
    <source>
        <dbReference type="Proteomes" id="UP000593571"/>
    </source>
</evidence>
<dbReference type="Proteomes" id="UP000593571">
    <property type="component" value="Unassembled WGS sequence"/>
</dbReference>